<comment type="caution">
    <text evidence="1">The sequence shown here is derived from an EMBL/GenBank/DDBJ whole genome shotgun (WGS) entry which is preliminary data.</text>
</comment>
<reference evidence="1" key="1">
    <citation type="submission" date="2020-05" db="EMBL/GenBank/DDBJ databases">
        <title>Large-scale comparative analyses of tick genomes elucidate their genetic diversity and vector capacities.</title>
        <authorList>
            <person name="Jia N."/>
            <person name="Wang J."/>
            <person name="Shi W."/>
            <person name="Du L."/>
            <person name="Sun Y."/>
            <person name="Zhan W."/>
            <person name="Jiang J."/>
            <person name="Wang Q."/>
            <person name="Zhang B."/>
            <person name="Ji P."/>
            <person name="Sakyi L.B."/>
            <person name="Cui X."/>
            <person name="Yuan T."/>
            <person name="Jiang B."/>
            <person name="Yang W."/>
            <person name="Lam T.T.-Y."/>
            <person name="Chang Q."/>
            <person name="Ding S."/>
            <person name="Wang X."/>
            <person name="Zhu J."/>
            <person name="Ruan X."/>
            <person name="Zhao L."/>
            <person name="Wei J."/>
            <person name="Que T."/>
            <person name="Du C."/>
            <person name="Cheng J."/>
            <person name="Dai P."/>
            <person name="Han X."/>
            <person name="Huang E."/>
            <person name="Gao Y."/>
            <person name="Liu J."/>
            <person name="Shao H."/>
            <person name="Ye R."/>
            <person name="Li L."/>
            <person name="Wei W."/>
            <person name="Wang X."/>
            <person name="Wang C."/>
            <person name="Yang T."/>
            <person name="Huo Q."/>
            <person name="Li W."/>
            <person name="Guo W."/>
            <person name="Chen H."/>
            <person name="Zhou L."/>
            <person name="Ni X."/>
            <person name="Tian J."/>
            <person name="Zhou Y."/>
            <person name="Sheng Y."/>
            <person name="Liu T."/>
            <person name="Pan Y."/>
            <person name="Xia L."/>
            <person name="Li J."/>
            <person name="Zhao F."/>
            <person name="Cao W."/>
        </authorList>
    </citation>
    <scope>NUCLEOTIDE SEQUENCE</scope>
    <source>
        <strain evidence="1">Dsil-2018</strain>
    </source>
</reference>
<proteinExistence type="predicted"/>
<sequence length="484" mass="53086">MLASTRNQRSPSPRRSSPSSTRRVCFSDTTITENTDKTSPSSLDMVPAVHGEDLRLTLPGAHSSSATDGFWDRYSPLHYRPDFASADSSTASLFGRPPPSTTALFADRAPICSQCLLAKTRSREAQTFFHFSSAYVTSPRRSPYCVRPPFGSGWPPAFEQPSSEDIFQSAPPAHDSGTSGLSWLRNIGVGMLVAAMLTVALTLALNMDLQDSDVVPWPTSPMPGEMEKIGSGRIAIPVRPIIVPPGRRPGATFRPISEAHNVTRAPRLAARAEPSRLPWPYADNKTLSHQCGSHFYTYCYEGGNDVYYSATLRTCTSTEAGSVHVCNRGANRFTSMDSCLASCVHVANGRPQDRCYEATLFATCSWQDAAETWWYYDGTVCAQWNFPLGNCPLQDGRLFRTRLDCDQACVHREGGDGERRRCDAPDAATCTTRQLKYPYFASMRESGPARCVSASSHELNAHRCLVGPNRFDSVASCERACVDS</sequence>
<gene>
    <name evidence="1" type="ORF">HPB49_019862</name>
</gene>
<accession>A0ACB8CH49</accession>
<evidence type="ECO:0000313" key="2">
    <source>
        <dbReference type="Proteomes" id="UP000821865"/>
    </source>
</evidence>
<dbReference type="EMBL" id="CM023476">
    <property type="protein sequence ID" value="KAH7942021.1"/>
    <property type="molecule type" value="Genomic_DNA"/>
</dbReference>
<evidence type="ECO:0000313" key="1">
    <source>
        <dbReference type="EMBL" id="KAH7942021.1"/>
    </source>
</evidence>
<keyword evidence="2" id="KW-1185">Reference proteome</keyword>
<protein>
    <submittedName>
        <fullName evidence="1">Uncharacterized protein</fullName>
    </submittedName>
</protein>
<dbReference type="Proteomes" id="UP000821865">
    <property type="component" value="Chromosome 7"/>
</dbReference>
<organism evidence="1 2">
    <name type="scientific">Dermacentor silvarum</name>
    <name type="common">Tick</name>
    <dbReference type="NCBI Taxonomy" id="543639"/>
    <lineage>
        <taxon>Eukaryota</taxon>
        <taxon>Metazoa</taxon>
        <taxon>Ecdysozoa</taxon>
        <taxon>Arthropoda</taxon>
        <taxon>Chelicerata</taxon>
        <taxon>Arachnida</taxon>
        <taxon>Acari</taxon>
        <taxon>Parasitiformes</taxon>
        <taxon>Ixodida</taxon>
        <taxon>Ixodoidea</taxon>
        <taxon>Ixodidae</taxon>
        <taxon>Rhipicephalinae</taxon>
        <taxon>Dermacentor</taxon>
    </lineage>
</organism>
<name>A0ACB8CH49_DERSI</name>